<proteinExistence type="predicted"/>
<dbReference type="Proteomes" id="UP001321473">
    <property type="component" value="Unassembled WGS sequence"/>
</dbReference>
<organism evidence="2 3">
    <name type="scientific">Amblyomma americanum</name>
    <name type="common">Lone star tick</name>
    <dbReference type="NCBI Taxonomy" id="6943"/>
    <lineage>
        <taxon>Eukaryota</taxon>
        <taxon>Metazoa</taxon>
        <taxon>Ecdysozoa</taxon>
        <taxon>Arthropoda</taxon>
        <taxon>Chelicerata</taxon>
        <taxon>Arachnida</taxon>
        <taxon>Acari</taxon>
        <taxon>Parasitiformes</taxon>
        <taxon>Ixodida</taxon>
        <taxon>Ixodoidea</taxon>
        <taxon>Ixodidae</taxon>
        <taxon>Amblyomminae</taxon>
        <taxon>Amblyomma</taxon>
    </lineage>
</organism>
<gene>
    <name evidence="2" type="ORF">V5799_030431</name>
</gene>
<evidence type="ECO:0000256" key="1">
    <source>
        <dbReference type="SAM" id="MobiDB-lite"/>
    </source>
</evidence>
<dbReference type="AlphaFoldDB" id="A0AAQ4ENA5"/>
<feature type="region of interest" description="Disordered" evidence="1">
    <location>
        <begin position="62"/>
        <end position="87"/>
    </location>
</feature>
<sequence length="109" mass="12008">MDAAFSHRSAPVITLHSNRTDLTGPSNTGHTKRALFTGLVAGRLCIINTTLSEVGRHETRILGNDRGRHHDHFTRSNTEEPRAGGKNRKDIAIVAEVLSPLELDVMPQF</sequence>
<dbReference type="EMBL" id="JARKHS020013223">
    <property type="protein sequence ID" value="KAK8776225.1"/>
    <property type="molecule type" value="Genomic_DNA"/>
</dbReference>
<reference evidence="2 3" key="1">
    <citation type="journal article" date="2023" name="Arcadia Sci">
        <title>De novo assembly of a long-read Amblyomma americanum tick genome.</title>
        <authorList>
            <person name="Chou S."/>
            <person name="Poskanzer K.E."/>
            <person name="Rollins M."/>
            <person name="Thuy-Boun P.S."/>
        </authorList>
    </citation>
    <scope>NUCLEOTIDE SEQUENCE [LARGE SCALE GENOMIC DNA]</scope>
    <source>
        <strain evidence="2">F_SG_1</strain>
        <tissue evidence="2">Salivary glands</tissue>
    </source>
</reference>
<accession>A0AAQ4ENA5</accession>
<protein>
    <submittedName>
        <fullName evidence="2">Uncharacterized protein</fullName>
    </submittedName>
</protein>
<name>A0AAQ4ENA5_AMBAM</name>
<keyword evidence="3" id="KW-1185">Reference proteome</keyword>
<evidence type="ECO:0000313" key="2">
    <source>
        <dbReference type="EMBL" id="KAK8776225.1"/>
    </source>
</evidence>
<evidence type="ECO:0000313" key="3">
    <source>
        <dbReference type="Proteomes" id="UP001321473"/>
    </source>
</evidence>
<comment type="caution">
    <text evidence="2">The sequence shown here is derived from an EMBL/GenBank/DDBJ whole genome shotgun (WGS) entry which is preliminary data.</text>
</comment>